<dbReference type="AlphaFoldDB" id="A0A2P2P4U4"/>
<accession>A0A2P2P4U4</accession>
<evidence type="ECO:0000313" key="1">
    <source>
        <dbReference type="EMBL" id="MBX49775.1"/>
    </source>
</evidence>
<proteinExistence type="predicted"/>
<name>A0A2P2P4U4_RHIMU</name>
<organism evidence="1">
    <name type="scientific">Rhizophora mucronata</name>
    <name type="common">Asiatic mangrove</name>
    <dbReference type="NCBI Taxonomy" id="61149"/>
    <lineage>
        <taxon>Eukaryota</taxon>
        <taxon>Viridiplantae</taxon>
        <taxon>Streptophyta</taxon>
        <taxon>Embryophyta</taxon>
        <taxon>Tracheophyta</taxon>
        <taxon>Spermatophyta</taxon>
        <taxon>Magnoliopsida</taxon>
        <taxon>eudicotyledons</taxon>
        <taxon>Gunneridae</taxon>
        <taxon>Pentapetalae</taxon>
        <taxon>rosids</taxon>
        <taxon>fabids</taxon>
        <taxon>Malpighiales</taxon>
        <taxon>Rhizophoraceae</taxon>
        <taxon>Rhizophora</taxon>
    </lineage>
</organism>
<protein>
    <submittedName>
        <fullName evidence="1">Uncharacterized protein</fullName>
    </submittedName>
</protein>
<dbReference type="EMBL" id="GGEC01069291">
    <property type="protein sequence ID" value="MBX49775.1"/>
    <property type="molecule type" value="Transcribed_RNA"/>
</dbReference>
<reference evidence="1" key="1">
    <citation type="submission" date="2018-02" db="EMBL/GenBank/DDBJ databases">
        <title>Rhizophora mucronata_Transcriptome.</title>
        <authorList>
            <person name="Meera S.P."/>
            <person name="Sreeshan A."/>
            <person name="Augustine A."/>
        </authorList>
    </citation>
    <scope>NUCLEOTIDE SEQUENCE</scope>
    <source>
        <tissue evidence="1">Leaf</tissue>
    </source>
</reference>
<sequence>MHSLASKLDGMNNGELNQLIDKKLQLQTLILSE</sequence>